<dbReference type="Pfam" id="PF10259">
    <property type="entry name" value="Rogdi_lz"/>
    <property type="match status" value="1"/>
</dbReference>
<dbReference type="GO" id="GO:0043291">
    <property type="term" value="C:RAVE complex"/>
    <property type="evidence" value="ECO:0007669"/>
    <property type="project" value="TreeGrafter"/>
</dbReference>
<gene>
    <name evidence="1" type="ORF">BN860_13674g</name>
</gene>
<dbReference type="PANTHER" id="PTHR13618">
    <property type="entry name" value="LEUCINE ZIPPER CONTAINING TRANSCRIPTION FACTOR LZF1"/>
    <property type="match status" value="1"/>
</dbReference>
<proteinExistence type="predicted"/>
<organism evidence="1 2">
    <name type="scientific">Zygosaccharomyces bailii (strain CLIB 213 / ATCC 58445 / CBS 680 / BCRC 21525 / NBRC 1098 / NCYC 1416 / NRRL Y-2227)</name>
    <dbReference type="NCBI Taxonomy" id="1333698"/>
    <lineage>
        <taxon>Eukaryota</taxon>
        <taxon>Fungi</taxon>
        <taxon>Dikarya</taxon>
        <taxon>Ascomycota</taxon>
        <taxon>Saccharomycotina</taxon>
        <taxon>Saccharomycetes</taxon>
        <taxon>Saccharomycetales</taxon>
        <taxon>Saccharomycetaceae</taxon>
        <taxon>Zygosaccharomyces</taxon>
    </lineage>
</organism>
<accession>A0A8J2X697</accession>
<dbReference type="Proteomes" id="UP000019375">
    <property type="component" value="Unassembled WGS sequence"/>
</dbReference>
<dbReference type="OrthoDB" id="66510at2759"/>
<sequence>MTAEVYPNDYFGGPDKLDSAQNNANECKWLIEEIIKPELPNIIDNVERCLDMLQSEQVFRIPISSGCNETSDRPSVKGIVARQAGQLVDFQAVVRFPEFHNGKPILFKKSPESHFPLQQIETITGHLQTVLITLEDLQITMEPKSFVDKIGQVLELLIKSINLLQNPPRDFSFPDSGNAAMKLLFDDHEALSQTAHHEISLEIVLFKKELCVDFRNLIKVTKKPWCEIDPGTGKSFGDKIKDQLTTDRSKNLSSVLKENGVQIEQATFLNNLMSNFSAEITTLPQAQNYLNRCVTFNDKVVIEIAKVALTTSDPFLISTSTKLSSLENSVSNYFTNLEV</sequence>
<dbReference type="EMBL" id="HG316454">
    <property type="protein sequence ID" value="CDF87753.1"/>
    <property type="molecule type" value="Genomic_DNA"/>
</dbReference>
<reference evidence="2" key="1">
    <citation type="journal article" date="2013" name="Genome Announc.">
        <title>Genome sequence of the food spoilage yeast Zygosaccharomyces bailii CLIB 213(T).</title>
        <authorList>
            <person name="Galeote V."/>
            <person name="Bigey F."/>
            <person name="Devillers H."/>
            <person name="Neuveglise C."/>
            <person name="Dequin S."/>
        </authorList>
    </citation>
    <scope>NUCLEOTIDE SEQUENCE [LARGE SCALE GENOMIC DNA]</scope>
    <source>
        <strain evidence="2">CLIB 213 / ATCC 58445 / CBS 680 / CCRC 21525 / NBRC 1098 / NCYC 1416 / NRRL Y-2227</strain>
    </source>
</reference>
<keyword evidence="2" id="KW-1185">Reference proteome</keyword>
<dbReference type="InterPro" id="IPR028241">
    <property type="entry name" value="RAVE2/Rogdi"/>
</dbReference>
<name>A0A8J2X697_ZYGB2</name>
<evidence type="ECO:0000313" key="1">
    <source>
        <dbReference type="EMBL" id="CDF87753.1"/>
    </source>
</evidence>
<dbReference type="AlphaFoldDB" id="A0A8J2X697"/>
<protein>
    <submittedName>
        <fullName evidence="1">BN860_13674g1_1</fullName>
    </submittedName>
</protein>
<dbReference type="PANTHER" id="PTHR13618:SF1">
    <property type="entry name" value="PROTEIN ROGDI HOMOLOG"/>
    <property type="match status" value="1"/>
</dbReference>
<evidence type="ECO:0000313" key="2">
    <source>
        <dbReference type="Proteomes" id="UP000019375"/>
    </source>
</evidence>